<feature type="active site" description="Tele-UMP-histidine intermediate" evidence="12">
    <location>
        <position position="221"/>
    </location>
</feature>
<feature type="domain" description="Galactose-1-phosphate uridyl transferase N-terminal" evidence="17">
    <location>
        <begin position="58"/>
        <end position="231"/>
    </location>
</feature>
<dbReference type="SUPFAM" id="SSF54197">
    <property type="entry name" value="HIT-like"/>
    <property type="match status" value="2"/>
</dbReference>
<proteinExistence type="inferred from homology"/>
<feature type="binding site" evidence="15">
    <location>
        <position position="237"/>
    </location>
    <ligand>
        <name>Fe cation</name>
        <dbReference type="ChEBI" id="CHEBI:24875"/>
    </ligand>
</feature>
<comment type="similarity">
    <text evidence="3 16">Belongs to the galactose-1-phosphate uridylyltransferase type 1 family.</text>
</comment>
<keyword evidence="11 16" id="KW-0119">Carbohydrate metabolism</keyword>
<feature type="binding site" description="in other chain" evidence="13">
    <location>
        <position position="381"/>
    </location>
    <ligand>
        <name>UDP-alpha-D-glucose</name>
        <dbReference type="ChEBI" id="CHEBI:58885"/>
        <note>ligand shared between dimeric partners</note>
    </ligand>
</feature>
<dbReference type="InterPro" id="IPR001937">
    <property type="entry name" value="GalP_UDPtransf1"/>
</dbReference>
<feature type="binding site" evidence="15">
    <location>
        <position position="340"/>
    </location>
    <ligand>
        <name>Fe cation</name>
        <dbReference type="ChEBI" id="CHEBI:24875"/>
    </ligand>
</feature>
<dbReference type="InterPro" id="IPR019779">
    <property type="entry name" value="GalP_UDPtransf1_His-AS"/>
</dbReference>
<accession>A0A177WL27</accession>
<feature type="binding site" description="in other chain" evidence="13">
    <location>
        <begin position="214"/>
        <end position="216"/>
    </location>
    <ligand>
        <name>UDP-alpha-D-glucose</name>
        <dbReference type="ChEBI" id="CHEBI:58885"/>
        <note>ligand shared between dimeric partners</note>
    </ligand>
</feature>
<feature type="binding site" evidence="13">
    <location>
        <begin position="80"/>
        <end position="83"/>
    </location>
    <ligand>
        <name>UDP-alpha-D-glucose</name>
        <dbReference type="ChEBI" id="CHEBI:58885"/>
        <note>ligand shared between dimeric partners</note>
    </ligand>
</feature>
<feature type="binding site" description="in other chain" evidence="13">
    <location>
        <position position="208"/>
    </location>
    <ligand>
        <name>UDP-alpha-D-glucose</name>
        <dbReference type="ChEBI" id="CHEBI:58885"/>
        <note>ligand shared between dimeric partners</note>
    </ligand>
</feature>
<dbReference type="GO" id="GO:0008108">
    <property type="term" value="F:UDP-glucose:hexose-1-phosphate uridylyltransferase activity"/>
    <property type="evidence" value="ECO:0007669"/>
    <property type="project" value="UniProtKB-EC"/>
</dbReference>
<evidence type="ECO:0000256" key="4">
    <source>
        <dbReference type="ARBA" id="ARBA00012384"/>
    </source>
</evidence>
<evidence type="ECO:0000256" key="1">
    <source>
        <dbReference type="ARBA" id="ARBA00001107"/>
    </source>
</evidence>
<keyword evidence="9 14" id="KW-0862">Zinc</keyword>
<feature type="binding site" evidence="15">
    <location>
        <position position="356"/>
    </location>
    <ligand>
        <name>Fe cation</name>
        <dbReference type="ChEBI" id="CHEBI:24875"/>
    </ligand>
</feature>
<dbReference type="OrthoDB" id="418412at2759"/>
<dbReference type="PIRSF" id="PIRSF000808">
    <property type="entry name" value="GalT"/>
    <property type="match status" value="1"/>
</dbReference>
<feature type="binding site" evidence="14">
    <location>
        <position position="168"/>
    </location>
    <ligand>
        <name>Zn(2+)</name>
        <dbReference type="ChEBI" id="CHEBI:29105"/>
    </ligand>
</feature>
<dbReference type="InterPro" id="IPR005849">
    <property type="entry name" value="GalP_Utransf_N"/>
</dbReference>
<evidence type="ECO:0000256" key="5">
    <source>
        <dbReference type="ARBA" id="ARBA00016340"/>
    </source>
</evidence>
<dbReference type="STRING" id="403673.A0A177WL27"/>
<dbReference type="NCBIfam" id="NF008724">
    <property type="entry name" value="PRK11720.1"/>
    <property type="match status" value="1"/>
</dbReference>
<feature type="binding site" evidence="14">
    <location>
        <position position="219"/>
    </location>
    <ligand>
        <name>Zn(2+)</name>
        <dbReference type="ChEBI" id="CHEBI:29105"/>
    </ligand>
</feature>
<feature type="binding site" evidence="15">
    <location>
        <position position="354"/>
    </location>
    <ligand>
        <name>Fe cation</name>
        <dbReference type="ChEBI" id="CHEBI:24875"/>
    </ligand>
</feature>
<reference evidence="19 20" key="2">
    <citation type="submission" date="2016-05" db="EMBL/GenBank/DDBJ databases">
        <title>Lineage-specific infection strategies underlie the spectrum of fungal disease in amphibians.</title>
        <authorList>
            <person name="Cuomo C.A."/>
            <person name="Farrer R.A."/>
            <person name="James T."/>
            <person name="Longcore J."/>
            <person name="Birren B."/>
        </authorList>
    </citation>
    <scope>NUCLEOTIDE SEQUENCE [LARGE SCALE GENOMIC DNA]</scope>
    <source>
        <strain evidence="19 20">JEL423</strain>
    </source>
</reference>
<evidence type="ECO:0000259" key="17">
    <source>
        <dbReference type="Pfam" id="PF01087"/>
    </source>
</evidence>
<comment type="cofactor">
    <cofactor evidence="14">
        <name>Zn(2+)</name>
        <dbReference type="ChEBI" id="CHEBI:29105"/>
    </cofactor>
    <text evidence="14">Binds 1 zinc ion per subunit.</text>
</comment>
<evidence type="ECO:0000256" key="3">
    <source>
        <dbReference type="ARBA" id="ARBA00010951"/>
    </source>
</evidence>
<dbReference type="GO" id="GO:0005737">
    <property type="term" value="C:cytoplasm"/>
    <property type="evidence" value="ECO:0007669"/>
    <property type="project" value="TreeGrafter"/>
</dbReference>
<dbReference type="UniPathway" id="UPA00214"/>
<dbReference type="PANTHER" id="PTHR11943">
    <property type="entry name" value="GALACTOSE-1-PHOSPHATE URIDYLYLTRANSFERASE"/>
    <property type="match status" value="1"/>
</dbReference>
<keyword evidence="7 16" id="KW-0548">Nucleotidyltransferase</keyword>
<dbReference type="PANTHER" id="PTHR11943:SF1">
    <property type="entry name" value="GALACTOSE-1-PHOSPHATE URIDYLYLTRANSFERASE"/>
    <property type="match status" value="1"/>
</dbReference>
<evidence type="ECO:0000256" key="11">
    <source>
        <dbReference type="ARBA" id="ARBA00023277"/>
    </source>
</evidence>
<dbReference type="VEuPathDB" id="FungiDB:BDEG_24509"/>
<name>A0A177WL27_BATDL</name>
<gene>
    <name evidence="19" type="ORF">BDEG_24509</name>
</gene>
<evidence type="ECO:0000256" key="10">
    <source>
        <dbReference type="ARBA" id="ARBA00023144"/>
    </source>
</evidence>
<evidence type="ECO:0000256" key="14">
    <source>
        <dbReference type="PIRSR" id="PIRSR000808-3"/>
    </source>
</evidence>
<dbReference type="Proteomes" id="UP000077115">
    <property type="component" value="Unassembled WGS sequence"/>
</dbReference>
<comment type="cofactor">
    <cofactor evidence="15">
        <name>Fe cation</name>
        <dbReference type="ChEBI" id="CHEBI:24875"/>
    </cofactor>
    <text evidence="15">Binds 1 Fe cation per subunit.</text>
</comment>
<keyword evidence="15" id="KW-0408">Iron</keyword>
<evidence type="ECO:0000256" key="12">
    <source>
        <dbReference type="PIRSR" id="PIRSR000808-1"/>
    </source>
</evidence>
<dbReference type="Pfam" id="PF02744">
    <property type="entry name" value="GalP_UDP_tr_C"/>
    <property type="match status" value="1"/>
</dbReference>
<dbReference type="FunFam" id="3.30.428.10:FF:000001">
    <property type="entry name" value="Galactose-1-phosphate uridylyltransferase"/>
    <property type="match status" value="1"/>
</dbReference>
<dbReference type="EMBL" id="DS022305">
    <property type="protein sequence ID" value="OAJ40809.1"/>
    <property type="molecule type" value="Genomic_DNA"/>
</dbReference>
<protein>
    <recommendedName>
        <fullName evidence="5 16">Galactose-1-phosphate uridylyltransferase</fullName>
        <ecNumber evidence="4 16">2.7.7.12</ecNumber>
    </recommendedName>
</protein>
<evidence type="ECO:0000256" key="7">
    <source>
        <dbReference type="ARBA" id="ARBA00022695"/>
    </source>
</evidence>
<keyword evidence="6 16" id="KW-0808">Transferase</keyword>
<dbReference type="Pfam" id="PF01087">
    <property type="entry name" value="GalP_UDP_transf"/>
    <property type="match status" value="1"/>
</dbReference>
<dbReference type="Gene3D" id="3.30.428.10">
    <property type="entry name" value="HIT-like"/>
    <property type="match status" value="2"/>
</dbReference>
<evidence type="ECO:0000313" key="20">
    <source>
        <dbReference type="Proteomes" id="UP000077115"/>
    </source>
</evidence>
<feature type="binding site" description="in other chain" evidence="13">
    <location>
        <position position="113"/>
    </location>
    <ligand>
        <name>UDP-alpha-D-glucose</name>
        <dbReference type="ChEBI" id="CHEBI:58885"/>
        <note>ligand shared between dimeric partners</note>
    </ligand>
</feature>
<evidence type="ECO:0000256" key="2">
    <source>
        <dbReference type="ARBA" id="ARBA00004947"/>
    </source>
</evidence>
<reference evidence="19 20" key="1">
    <citation type="submission" date="2006-10" db="EMBL/GenBank/DDBJ databases">
        <title>The Genome Sequence of Batrachochytrium dendrobatidis JEL423.</title>
        <authorList>
            <consortium name="The Broad Institute Genome Sequencing Platform"/>
            <person name="Birren B."/>
            <person name="Lander E."/>
            <person name="Galagan J."/>
            <person name="Cuomo C."/>
            <person name="Devon K."/>
            <person name="Jaffe D."/>
            <person name="Butler J."/>
            <person name="Alvarez P."/>
            <person name="Gnerre S."/>
            <person name="Grabherr M."/>
            <person name="Kleber M."/>
            <person name="Mauceli E."/>
            <person name="Brockman W."/>
            <person name="Young S."/>
            <person name="LaButti K."/>
            <person name="Sykes S."/>
            <person name="DeCaprio D."/>
            <person name="Crawford M."/>
            <person name="Koehrsen M."/>
            <person name="Engels R."/>
            <person name="Montgomery P."/>
            <person name="Pearson M."/>
            <person name="Howarth C."/>
            <person name="Larson L."/>
            <person name="White J."/>
            <person name="O'Leary S."/>
            <person name="Kodira C."/>
            <person name="Zeng Q."/>
            <person name="Yandava C."/>
            <person name="Alvarado L."/>
            <person name="Longcore J."/>
            <person name="James T."/>
        </authorList>
    </citation>
    <scope>NUCLEOTIDE SEQUENCE [LARGE SCALE GENOMIC DNA]</scope>
    <source>
        <strain evidence="19 20">JEL423</strain>
    </source>
</reference>
<feature type="binding site" description="in other chain" evidence="13">
    <location>
        <position position="223"/>
    </location>
    <ligand>
        <name>UDP-alpha-D-glucose</name>
        <dbReference type="ChEBI" id="CHEBI:58885"/>
        <note>ligand shared between dimeric partners</note>
    </ligand>
</feature>
<feature type="domain" description="Galactose-1-phosphate uridyl transferase C-terminal" evidence="18">
    <location>
        <begin position="240"/>
        <end position="403"/>
    </location>
</feature>
<dbReference type="InterPro" id="IPR005850">
    <property type="entry name" value="GalP_Utransf_C"/>
</dbReference>
<evidence type="ECO:0000256" key="8">
    <source>
        <dbReference type="ARBA" id="ARBA00022723"/>
    </source>
</evidence>
<evidence type="ECO:0000313" key="19">
    <source>
        <dbReference type="EMBL" id="OAJ40809.1"/>
    </source>
</evidence>
<feature type="binding site" evidence="14">
    <location>
        <position position="107"/>
    </location>
    <ligand>
        <name>Zn(2+)</name>
        <dbReference type="ChEBI" id="CHEBI:29105"/>
    </ligand>
</feature>
<keyword evidence="8 14" id="KW-0479">Metal-binding</keyword>
<evidence type="ECO:0000259" key="18">
    <source>
        <dbReference type="Pfam" id="PF02744"/>
    </source>
</evidence>
<dbReference type="eggNOG" id="KOG2958">
    <property type="taxonomic scope" value="Eukaryota"/>
</dbReference>
<dbReference type="GO" id="GO:0008270">
    <property type="term" value="F:zinc ion binding"/>
    <property type="evidence" value="ECO:0007669"/>
    <property type="project" value="InterPro"/>
</dbReference>
<feature type="binding site" evidence="14">
    <location>
        <position position="104"/>
    </location>
    <ligand>
        <name>Zn(2+)</name>
        <dbReference type="ChEBI" id="CHEBI:29105"/>
    </ligand>
</feature>
<dbReference type="AlphaFoldDB" id="A0A177WL27"/>
<evidence type="ECO:0000256" key="6">
    <source>
        <dbReference type="ARBA" id="ARBA00022679"/>
    </source>
</evidence>
<evidence type="ECO:0000256" key="9">
    <source>
        <dbReference type="ARBA" id="ARBA00022833"/>
    </source>
</evidence>
<feature type="binding site" evidence="13">
    <location>
        <begin position="369"/>
        <end position="370"/>
    </location>
    <ligand>
        <name>UDP-alpha-D-glucose</name>
        <dbReference type="ChEBI" id="CHEBI:58885"/>
        <note>ligand shared between dimeric partners</note>
    </ligand>
</feature>
<evidence type="ECO:0000256" key="16">
    <source>
        <dbReference type="RuleBase" id="RU000506"/>
    </source>
</evidence>
<feature type="binding site" description="in other chain" evidence="13">
    <location>
        <begin position="129"/>
        <end position="130"/>
    </location>
    <ligand>
        <name>UDP-alpha-D-glucose</name>
        <dbReference type="ChEBI" id="CHEBI:58885"/>
        <note>ligand shared between dimeric partners</note>
    </ligand>
</feature>
<keyword evidence="10 16" id="KW-0299">Galactose metabolism</keyword>
<dbReference type="PROSITE" id="PS00117">
    <property type="entry name" value="GAL_P_UDP_TRANSF_I"/>
    <property type="match status" value="1"/>
</dbReference>
<dbReference type="CDD" id="cd00608">
    <property type="entry name" value="GalT"/>
    <property type="match status" value="1"/>
</dbReference>
<dbReference type="FunFam" id="3.30.428.10:FF:000002">
    <property type="entry name" value="Galactose-1-phosphate uridylyltransferase"/>
    <property type="match status" value="1"/>
</dbReference>
<evidence type="ECO:0000256" key="13">
    <source>
        <dbReference type="PIRSR" id="PIRSR000808-2"/>
    </source>
</evidence>
<organism evidence="19 20">
    <name type="scientific">Batrachochytrium dendrobatidis (strain JEL423)</name>
    <dbReference type="NCBI Taxonomy" id="403673"/>
    <lineage>
        <taxon>Eukaryota</taxon>
        <taxon>Fungi</taxon>
        <taxon>Fungi incertae sedis</taxon>
        <taxon>Chytridiomycota</taxon>
        <taxon>Chytridiomycota incertae sedis</taxon>
        <taxon>Chytridiomycetes</taxon>
        <taxon>Rhizophydiales</taxon>
        <taxon>Rhizophydiales incertae sedis</taxon>
        <taxon>Batrachochytrium</taxon>
    </lineage>
</organism>
<sequence length="413" mass="46983">MCVMQPLESTRLWTSVCHESFLLTIQDNPYLTLNTLIQPIVKKQFLDMSGSHTDDVDYSDCSHRRFNPLNGSWVLCSPHRAKRPWLGHIETQSTLDIPSYQPDCNLCPNNRRVNGQVNPDYSAIMVFDNDFPAIQREAQELNYTMSTDLFQIQPVAGYARVLCFSPNHNLTLAEMDVESIGVVIDAWVMETDRMVQTGHVKHVQIFENKGDTMGCSNPHPHCQIWGTDYIPNEPSKELACMKAYQIKHASCLLCDYIHSEIASCPTLGSRVVFQTDYFVCLVPFWAVWPFETLIVATHHVGQLSDLDQHVRADLAKMIKALTCKYDNLFQVSFPYSMGVHQSPFGEADCTMHLHLHFYPPLLRSASVRKFLVGFEMLAEAQRDLTPETAAAKLRDCPTQHYQSKITMSNTSLE</sequence>
<comment type="pathway">
    <text evidence="2 16">Carbohydrate metabolism; galactose metabolism.</text>
</comment>
<comment type="catalytic activity">
    <reaction evidence="1 16">
        <text>alpha-D-galactose 1-phosphate + UDP-alpha-D-glucose = alpha-D-glucose 1-phosphate + UDP-alpha-D-galactose</text>
        <dbReference type="Rhea" id="RHEA:13989"/>
        <dbReference type="ChEBI" id="CHEBI:58336"/>
        <dbReference type="ChEBI" id="CHEBI:58601"/>
        <dbReference type="ChEBI" id="CHEBI:58885"/>
        <dbReference type="ChEBI" id="CHEBI:66914"/>
        <dbReference type="EC" id="2.7.7.12"/>
    </reaction>
</comment>
<dbReference type="EC" id="2.7.7.12" evidence="4 16"/>
<feature type="binding site" evidence="13">
    <location>
        <begin position="374"/>
        <end position="375"/>
    </location>
    <ligand>
        <name>UDP-alpha-D-glucose</name>
        <dbReference type="ChEBI" id="CHEBI:58885"/>
        <note>ligand shared between dimeric partners</note>
    </ligand>
</feature>
<dbReference type="InterPro" id="IPR036265">
    <property type="entry name" value="HIT-like_sf"/>
</dbReference>
<dbReference type="NCBIfam" id="TIGR00209">
    <property type="entry name" value="galT_1"/>
    <property type="match status" value="1"/>
</dbReference>
<evidence type="ECO:0000256" key="15">
    <source>
        <dbReference type="PIRSR" id="PIRSR000808-4"/>
    </source>
</evidence>
<dbReference type="GO" id="GO:0033499">
    <property type="term" value="P:galactose catabolic process via UDP-galactose, Leloir pathway"/>
    <property type="evidence" value="ECO:0007669"/>
    <property type="project" value="TreeGrafter"/>
</dbReference>